<feature type="region of interest" description="Disordered" evidence="1">
    <location>
        <begin position="557"/>
        <end position="591"/>
    </location>
</feature>
<dbReference type="OrthoDB" id="3026189at2759"/>
<feature type="compositionally biased region" description="Basic residues" evidence="1">
    <location>
        <begin position="572"/>
        <end position="585"/>
    </location>
</feature>
<reference evidence="2 3" key="1">
    <citation type="submission" date="2014-04" db="EMBL/GenBank/DDBJ databases">
        <authorList>
            <consortium name="DOE Joint Genome Institute"/>
            <person name="Kuo A."/>
            <person name="Kohler A."/>
            <person name="Nagy L.G."/>
            <person name="Floudas D."/>
            <person name="Copeland A."/>
            <person name="Barry K.W."/>
            <person name="Cichocki N."/>
            <person name="Veneault-Fourrey C."/>
            <person name="LaButti K."/>
            <person name="Lindquist E.A."/>
            <person name="Lipzen A."/>
            <person name="Lundell T."/>
            <person name="Morin E."/>
            <person name="Murat C."/>
            <person name="Sun H."/>
            <person name="Tunlid A."/>
            <person name="Henrissat B."/>
            <person name="Grigoriev I.V."/>
            <person name="Hibbett D.S."/>
            <person name="Martin F."/>
            <person name="Nordberg H.P."/>
            <person name="Cantor M.N."/>
            <person name="Hua S.X."/>
        </authorList>
    </citation>
    <scope>NUCLEOTIDE SEQUENCE [LARGE SCALE GENOMIC DNA]</scope>
    <source>
        <strain evidence="2 3">LaAM-08-1</strain>
    </source>
</reference>
<evidence type="ECO:0000313" key="2">
    <source>
        <dbReference type="EMBL" id="KIJ99777.1"/>
    </source>
</evidence>
<dbReference type="HOGENOM" id="CLU_014726_0_0_1"/>
<evidence type="ECO:0000313" key="3">
    <source>
        <dbReference type="Proteomes" id="UP000054477"/>
    </source>
</evidence>
<protein>
    <submittedName>
        <fullName evidence="2">Unplaced genomic scaffold K443scaffold_105, whole genome shotgun sequence</fullName>
    </submittedName>
</protein>
<evidence type="ECO:0000256" key="1">
    <source>
        <dbReference type="SAM" id="MobiDB-lite"/>
    </source>
</evidence>
<feature type="region of interest" description="Disordered" evidence="1">
    <location>
        <begin position="370"/>
        <end position="455"/>
    </location>
</feature>
<name>A0A0C9XUY9_9AGAR</name>
<dbReference type="Proteomes" id="UP000054477">
    <property type="component" value="Unassembled WGS sequence"/>
</dbReference>
<organism evidence="2 3">
    <name type="scientific">Laccaria amethystina LaAM-08-1</name>
    <dbReference type="NCBI Taxonomy" id="1095629"/>
    <lineage>
        <taxon>Eukaryota</taxon>
        <taxon>Fungi</taxon>
        <taxon>Dikarya</taxon>
        <taxon>Basidiomycota</taxon>
        <taxon>Agaricomycotina</taxon>
        <taxon>Agaricomycetes</taxon>
        <taxon>Agaricomycetidae</taxon>
        <taxon>Agaricales</taxon>
        <taxon>Agaricineae</taxon>
        <taxon>Hydnangiaceae</taxon>
        <taxon>Laccaria</taxon>
    </lineage>
</organism>
<dbReference type="EMBL" id="KN838640">
    <property type="protein sequence ID" value="KIJ99777.1"/>
    <property type="molecule type" value="Genomic_DNA"/>
</dbReference>
<reference evidence="3" key="2">
    <citation type="submission" date="2015-01" db="EMBL/GenBank/DDBJ databases">
        <title>Evolutionary Origins and Diversification of the Mycorrhizal Mutualists.</title>
        <authorList>
            <consortium name="DOE Joint Genome Institute"/>
            <consortium name="Mycorrhizal Genomics Consortium"/>
            <person name="Kohler A."/>
            <person name="Kuo A."/>
            <person name="Nagy L.G."/>
            <person name="Floudas D."/>
            <person name="Copeland A."/>
            <person name="Barry K.W."/>
            <person name="Cichocki N."/>
            <person name="Veneault-Fourrey C."/>
            <person name="LaButti K."/>
            <person name="Lindquist E.A."/>
            <person name="Lipzen A."/>
            <person name="Lundell T."/>
            <person name="Morin E."/>
            <person name="Murat C."/>
            <person name="Riley R."/>
            <person name="Ohm R."/>
            <person name="Sun H."/>
            <person name="Tunlid A."/>
            <person name="Henrissat B."/>
            <person name="Grigoriev I.V."/>
            <person name="Hibbett D.S."/>
            <person name="Martin F."/>
        </authorList>
    </citation>
    <scope>NUCLEOTIDE SEQUENCE [LARGE SCALE GENOMIC DNA]</scope>
    <source>
        <strain evidence="3">LaAM-08-1</strain>
    </source>
</reference>
<proteinExistence type="predicted"/>
<gene>
    <name evidence="2" type="ORF">K443DRAFT_101676</name>
</gene>
<sequence length="795" mass="88980">MSSSDAKPYYKEYTREGDWEYEATDAVCWDVTDRRVRSGEVLSEAGINMYIEHPDSEDPSYWWVITTPNGGYIPTAPIGLRTIQARADGRFGLDDRTLHPQMYVRGFEYICCIPKREHSRRMLWWTPAMDDCPEVPNGPFAITIRVLKPHLLEGYKKLRDKYVGLIGQRADRSPLAGLLVTTMCQTLDKLRSFGMTYKEILLAVAEFQQAVLDIHAWIDYVDVYQPRLRPGPNGMEKYEPNQKLMGAFTEKLAVAQQLHVMGIPVWLIRPSFRILPTMNVNVSSPQRHCDKIVLRQFADGLGKPDPYPVLAVGPPSTELYRWTQRIGCGIMDLQDVTAIGHQDFIEGKVKLGAVRDSYSLPVPSISQLLAAGAGGPIGKNDSGSSSRSEERYSPTTSTTEQVLRSVRSQQQSQPPSMPVIPPSLGLAPTLDEGAAPSKRQRLSGEEAPDSPFMPDPMPRWAEALRMIDPDPKRIIKHPHHIANIGFKYPKPEIFLNSKNRALYTATWLAIRAHHAYTLGTGTSLPPPISSQQWRNFLIKILPFLHPESIDVAAQLDEPMTSIPPPQPDGKGKQRAKGPVKSRTKKSNPYLDQIPLKDGQVDRVVFYDTTIQLGTEEELENALTPEITKEILWELCHMSFRFELVSLDAIAANAMYQAREESTRENAAAARIQEVLRVFPMSGEVVGPFMISEIPNRDLGLTALDLVERNRYLVALGHLMSSWKGCPDSITRASSGSLVTQVRHLEEACAVFYCQSFFDNFGRAPVIPCRLPSRSLARSQPITFADSVSSMRPASS</sequence>
<accession>A0A0C9XUY9</accession>
<dbReference type="AlphaFoldDB" id="A0A0C9XUY9"/>
<keyword evidence="3" id="KW-1185">Reference proteome</keyword>
<feature type="compositionally biased region" description="Low complexity" evidence="1">
    <location>
        <begin position="393"/>
        <end position="414"/>
    </location>
</feature>